<dbReference type="Gene3D" id="1.10.10.10">
    <property type="entry name" value="Winged helix-like DNA-binding domain superfamily/Winged helix DNA-binding domain"/>
    <property type="match status" value="1"/>
</dbReference>
<dbReference type="GO" id="GO:0045892">
    <property type="term" value="P:negative regulation of DNA-templated transcription"/>
    <property type="evidence" value="ECO:0007669"/>
    <property type="project" value="TreeGrafter"/>
</dbReference>
<dbReference type="InterPro" id="IPR002571">
    <property type="entry name" value="HrcA"/>
</dbReference>
<dbReference type="InterPro" id="IPR021153">
    <property type="entry name" value="HrcA_C"/>
</dbReference>
<accession>A0A381VMK9</accession>
<dbReference type="SUPFAM" id="SSF46785">
    <property type="entry name" value="Winged helix' DNA-binding domain"/>
    <property type="match status" value="1"/>
</dbReference>
<evidence type="ECO:0000256" key="1">
    <source>
        <dbReference type="ARBA" id="ARBA00022491"/>
    </source>
</evidence>
<dbReference type="InterPro" id="IPR005104">
    <property type="entry name" value="WHTH_HrcA_DNA-bd"/>
</dbReference>
<dbReference type="Gene3D" id="3.30.450.40">
    <property type="match status" value="1"/>
</dbReference>
<dbReference type="Pfam" id="PF01628">
    <property type="entry name" value="HrcA"/>
    <property type="match status" value="1"/>
</dbReference>
<evidence type="ECO:0000256" key="3">
    <source>
        <dbReference type="ARBA" id="ARBA00023016"/>
    </source>
</evidence>
<dbReference type="NCBIfam" id="TIGR00331">
    <property type="entry name" value="hrcA"/>
    <property type="match status" value="1"/>
</dbReference>
<evidence type="ECO:0008006" key="8">
    <source>
        <dbReference type="Google" id="ProtNLM"/>
    </source>
</evidence>
<dbReference type="InterPro" id="IPR029016">
    <property type="entry name" value="GAF-like_dom_sf"/>
</dbReference>
<protein>
    <recommendedName>
        <fullName evidence="8">Heat-inducible transcription repressor HrcA C-terminal domain-containing protein</fullName>
    </recommendedName>
</protein>
<evidence type="ECO:0000259" key="5">
    <source>
        <dbReference type="Pfam" id="PF01628"/>
    </source>
</evidence>
<dbReference type="HAMAP" id="MF_00081">
    <property type="entry name" value="HrcA"/>
    <property type="match status" value="1"/>
</dbReference>
<proteinExistence type="inferred from homology"/>
<dbReference type="InterPro" id="IPR036388">
    <property type="entry name" value="WH-like_DNA-bd_sf"/>
</dbReference>
<organism evidence="7">
    <name type="scientific">marine metagenome</name>
    <dbReference type="NCBI Taxonomy" id="408172"/>
    <lineage>
        <taxon>unclassified sequences</taxon>
        <taxon>metagenomes</taxon>
        <taxon>ecological metagenomes</taxon>
    </lineage>
</organism>
<feature type="domain" description="Heat-inducible transcription repressor HrcA C-terminal" evidence="5">
    <location>
        <begin position="128"/>
        <end position="347"/>
    </location>
</feature>
<dbReference type="PANTHER" id="PTHR34824">
    <property type="entry name" value="HEAT-INDUCIBLE TRANSCRIPTION REPRESSOR HRCA"/>
    <property type="match status" value="1"/>
</dbReference>
<dbReference type="PANTHER" id="PTHR34824:SF1">
    <property type="entry name" value="HEAT-INDUCIBLE TRANSCRIPTION REPRESSOR HRCA"/>
    <property type="match status" value="1"/>
</dbReference>
<dbReference type="InterPro" id="IPR036390">
    <property type="entry name" value="WH_DNA-bd_sf"/>
</dbReference>
<name>A0A381VMK9_9ZZZZ</name>
<feature type="non-terminal residue" evidence="7">
    <location>
        <position position="1"/>
    </location>
</feature>
<evidence type="ECO:0000256" key="4">
    <source>
        <dbReference type="ARBA" id="ARBA00023163"/>
    </source>
</evidence>
<dbReference type="InterPro" id="IPR023120">
    <property type="entry name" value="WHTH_transcript_rep_HrcA_IDD"/>
</dbReference>
<evidence type="ECO:0000313" key="7">
    <source>
        <dbReference type="EMBL" id="SVA41565.1"/>
    </source>
</evidence>
<dbReference type="Pfam" id="PF03444">
    <property type="entry name" value="WHD_HrcA"/>
    <property type="match status" value="1"/>
</dbReference>
<gene>
    <name evidence="7" type="ORF">METZ01_LOCUS94419</name>
</gene>
<dbReference type="GO" id="GO:0003677">
    <property type="term" value="F:DNA binding"/>
    <property type="evidence" value="ECO:0007669"/>
    <property type="project" value="InterPro"/>
</dbReference>
<feature type="domain" description="Winged helix-turn-helix transcription repressor HrcA DNA-binding" evidence="6">
    <location>
        <begin position="30"/>
        <end position="96"/>
    </location>
</feature>
<dbReference type="AlphaFoldDB" id="A0A381VMK9"/>
<keyword evidence="1" id="KW-0678">Repressor</keyword>
<dbReference type="SUPFAM" id="SSF55781">
    <property type="entry name" value="GAF domain-like"/>
    <property type="match status" value="1"/>
</dbReference>
<keyword evidence="3" id="KW-0346">Stress response</keyword>
<reference evidence="7" key="1">
    <citation type="submission" date="2018-05" db="EMBL/GenBank/DDBJ databases">
        <authorList>
            <person name="Lanie J.A."/>
            <person name="Ng W.-L."/>
            <person name="Kazmierczak K.M."/>
            <person name="Andrzejewski T.M."/>
            <person name="Davidsen T.M."/>
            <person name="Wayne K.J."/>
            <person name="Tettelin H."/>
            <person name="Glass J.I."/>
            <person name="Rusch D."/>
            <person name="Podicherti R."/>
            <person name="Tsui H.-C.T."/>
            <person name="Winkler M.E."/>
        </authorList>
    </citation>
    <scope>NUCLEOTIDE SEQUENCE</scope>
</reference>
<sequence>VHGDFLLVKKAAVTGKRGLLEDLVLNERAQLVLNSIIENYIQSSEPIGSRTLSKSIGVTLSPATIRNIMSDLAELGFLIQTHTSAGRVPTDKAYRFYVNSLSTPSSVPEQIKQKITLVSTEQGMQVEGILAEAVHMLADLTKFACVVSTPKASVSRLQRIELIKISEDRILVILVTKAGVVRDKIIFVTDSHSQEFLNSVASFLNEKFKNHSMQEIREKIHQYLVDDRNRYHDLLAQAVRLGKKAFELNNPGEMLIDGQMNLLLDSHFHEQSSVRSLMDAFNQKSEIMKILDDSMSQKGVHIFIGIENDFEQLQGCSLITTSYRNNQNVLGSIGVVGPTSMDYKRIISIVEYTAKILSETITERSYD</sequence>
<keyword evidence="4" id="KW-0804">Transcription</keyword>
<evidence type="ECO:0000256" key="2">
    <source>
        <dbReference type="ARBA" id="ARBA00023015"/>
    </source>
</evidence>
<evidence type="ECO:0000259" key="6">
    <source>
        <dbReference type="Pfam" id="PF03444"/>
    </source>
</evidence>
<dbReference type="EMBL" id="UINC01009262">
    <property type="protein sequence ID" value="SVA41565.1"/>
    <property type="molecule type" value="Genomic_DNA"/>
</dbReference>
<keyword evidence="2" id="KW-0805">Transcription regulation</keyword>
<dbReference type="PIRSF" id="PIRSF005485">
    <property type="entry name" value="HrcA"/>
    <property type="match status" value="1"/>
</dbReference>
<dbReference type="Gene3D" id="3.30.390.60">
    <property type="entry name" value="Heat-inducible transcription repressor hrca homolog, domain 3"/>
    <property type="match status" value="1"/>
</dbReference>